<dbReference type="AlphaFoldDB" id="A0A9P9WHF5"/>
<dbReference type="Proteomes" id="UP000829685">
    <property type="component" value="Unassembled WGS sequence"/>
</dbReference>
<organism evidence="2 3">
    <name type="scientific">Neoarthrinium moseri</name>
    <dbReference type="NCBI Taxonomy" id="1658444"/>
    <lineage>
        <taxon>Eukaryota</taxon>
        <taxon>Fungi</taxon>
        <taxon>Dikarya</taxon>
        <taxon>Ascomycota</taxon>
        <taxon>Pezizomycotina</taxon>
        <taxon>Sordariomycetes</taxon>
        <taxon>Xylariomycetidae</taxon>
        <taxon>Amphisphaeriales</taxon>
        <taxon>Apiosporaceae</taxon>
        <taxon>Neoarthrinium</taxon>
    </lineage>
</organism>
<feature type="compositionally biased region" description="Basic and acidic residues" evidence="1">
    <location>
        <begin position="147"/>
        <end position="178"/>
    </location>
</feature>
<reference evidence="2" key="1">
    <citation type="submission" date="2021-03" db="EMBL/GenBank/DDBJ databases">
        <title>Revisited historic fungal species revealed as producer of novel bioactive compounds through whole genome sequencing and comparative genomics.</title>
        <authorList>
            <person name="Vignolle G.A."/>
            <person name="Hochenegger N."/>
            <person name="Mach R.L."/>
            <person name="Mach-Aigner A.R."/>
            <person name="Javad Rahimi M."/>
            <person name="Salim K.A."/>
            <person name="Chan C.M."/>
            <person name="Lim L.B.L."/>
            <person name="Cai F."/>
            <person name="Druzhinina I.S."/>
            <person name="U'Ren J.M."/>
            <person name="Derntl C."/>
        </authorList>
    </citation>
    <scope>NUCLEOTIDE SEQUENCE</scope>
    <source>
        <strain evidence="2">TUCIM 5799</strain>
    </source>
</reference>
<feature type="region of interest" description="Disordered" evidence="1">
    <location>
        <begin position="319"/>
        <end position="347"/>
    </location>
</feature>
<evidence type="ECO:0000313" key="2">
    <source>
        <dbReference type="EMBL" id="KAI1863665.1"/>
    </source>
</evidence>
<accession>A0A9P9WHF5</accession>
<keyword evidence="3" id="KW-1185">Reference proteome</keyword>
<feature type="region of interest" description="Disordered" evidence="1">
    <location>
        <begin position="236"/>
        <end position="261"/>
    </location>
</feature>
<proteinExistence type="predicted"/>
<evidence type="ECO:0000313" key="3">
    <source>
        <dbReference type="Proteomes" id="UP000829685"/>
    </source>
</evidence>
<name>A0A9P9WHF5_9PEZI</name>
<dbReference type="EMBL" id="JAFIMR010000025">
    <property type="protein sequence ID" value="KAI1863665.1"/>
    <property type="molecule type" value="Genomic_DNA"/>
</dbReference>
<sequence>MACNILEPTRGASLSFLAEHLTGTERRSIEFQKGQLLRRISSFKSPNSRFGPVVAVISSSTASSDPGAAEEASSAGPGGAHSWMNAFLTLVEGVLRDGEDLAVMMSYSLIRHHVHRLSHLLDAVTQARLVVLDAGSNSNVLVSRSTKPGDQEGDKPVPRRPGKEEGEVTGKAEKTGEIKEMTKENASKSMGSPGFSVRGLRDWSNCIFGDPLMTAAFNEAPSPELLRGFGYSNIPALDDDDNTSSLPPPTTSTPTPIDDMIEDPENADIRLLLYECYHAAVGVVRQFYRPAGTDGTRREMAARRRLATVLNRLAEVDENAGKRPRTASIDIWPMKKPKSDNGADEDP</sequence>
<protein>
    <submittedName>
        <fullName evidence="2">Uncharacterized protein</fullName>
    </submittedName>
</protein>
<evidence type="ECO:0000256" key="1">
    <source>
        <dbReference type="SAM" id="MobiDB-lite"/>
    </source>
</evidence>
<feature type="region of interest" description="Disordered" evidence="1">
    <location>
        <begin position="140"/>
        <end position="178"/>
    </location>
</feature>
<gene>
    <name evidence="2" type="ORF">JX265_008882</name>
</gene>
<comment type="caution">
    <text evidence="2">The sequence shown here is derived from an EMBL/GenBank/DDBJ whole genome shotgun (WGS) entry which is preliminary data.</text>
</comment>